<gene>
    <name evidence="2" type="ORF">PIB30_077937</name>
</gene>
<dbReference type="Gene3D" id="1.10.472.10">
    <property type="entry name" value="Cyclin-like"/>
    <property type="match status" value="1"/>
</dbReference>
<comment type="caution">
    <text evidence="2">The sequence shown here is derived from an EMBL/GenBank/DDBJ whole genome shotgun (WGS) entry which is preliminary data.</text>
</comment>
<dbReference type="InterPro" id="IPR004367">
    <property type="entry name" value="Cyclin_C-dom"/>
</dbReference>
<evidence type="ECO:0000313" key="3">
    <source>
        <dbReference type="Proteomes" id="UP001341840"/>
    </source>
</evidence>
<protein>
    <recommendedName>
        <fullName evidence="1">Cyclin C-terminal domain-containing protein</fullName>
    </recommendedName>
</protein>
<proteinExistence type="predicted"/>
<organism evidence="2 3">
    <name type="scientific">Stylosanthes scabra</name>
    <dbReference type="NCBI Taxonomy" id="79078"/>
    <lineage>
        <taxon>Eukaryota</taxon>
        <taxon>Viridiplantae</taxon>
        <taxon>Streptophyta</taxon>
        <taxon>Embryophyta</taxon>
        <taxon>Tracheophyta</taxon>
        <taxon>Spermatophyta</taxon>
        <taxon>Magnoliopsida</taxon>
        <taxon>eudicotyledons</taxon>
        <taxon>Gunneridae</taxon>
        <taxon>Pentapetalae</taxon>
        <taxon>rosids</taxon>
        <taxon>fabids</taxon>
        <taxon>Fabales</taxon>
        <taxon>Fabaceae</taxon>
        <taxon>Papilionoideae</taxon>
        <taxon>50 kb inversion clade</taxon>
        <taxon>dalbergioids sensu lato</taxon>
        <taxon>Dalbergieae</taxon>
        <taxon>Pterocarpus clade</taxon>
        <taxon>Stylosanthes</taxon>
    </lineage>
</organism>
<keyword evidence="3" id="KW-1185">Reference proteome</keyword>
<dbReference type="EMBL" id="JASCZI010121891">
    <property type="protein sequence ID" value="MED6163224.1"/>
    <property type="molecule type" value="Genomic_DNA"/>
</dbReference>
<evidence type="ECO:0000313" key="2">
    <source>
        <dbReference type="EMBL" id="MED6163224.1"/>
    </source>
</evidence>
<feature type="domain" description="Cyclin C-terminal" evidence="1">
    <location>
        <begin position="2"/>
        <end position="71"/>
    </location>
</feature>
<name>A0ABU6UQ69_9FABA</name>
<dbReference type="InterPro" id="IPR036915">
    <property type="entry name" value="Cyclin-like_sf"/>
</dbReference>
<sequence length="95" mass="11022">MSHIDVKLLEYKPSTIAASALISTSQELCSQQYTMMRYSIAACEYLDEDSLTKCINLMQEIVMRTEANESTIDTSFLSNETPMRVMERSIKWWRI</sequence>
<dbReference type="SUPFAM" id="SSF47954">
    <property type="entry name" value="Cyclin-like"/>
    <property type="match status" value="1"/>
</dbReference>
<evidence type="ECO:0000259" key="1">
    <source>
        <dbReference type="Pfam" id="PF02984"/>
    </source>
</evidence>
<dbReference type="Pfam" id="PF02984">
    <property type="entry name" value="Cyclin_C"/>
    <property type="match status" value="1"/>
</dbReference>
<dbReference type="Proteomes" id="UP001341840">
    <property type="component" value="Unassembled WGS sequence"/>
</dbReference>
<reference evidence="2 3" key="1">
    <citation type="journal article" date="2023" name="Plants (Basel)">
        <title>Bridging the Gap: Combining Genomics and Transcriptomics Approaches to Understand Stylosanthes scabra, an Orphan Legume from the Brazilian Caatinga.</title>
        <authorList>
            <person name="Ferreira-Neto J.R.C."/>
            <person name="da Silva M.D."/>
            <person name="Binneck E."/>
            <person name="de Melo N.F."/>
            <person name="da Silva R.H."/>
            <person name="de Melo A.L.T.M."/>
            <person name="Pandolfi V."/>
            <person name="Bustamante F.O."/>
            <person name="Brasileiro-Vidal A.C."/>
            <person name="Benko-Iseppon A.M."/>
        </authorList>
    </citation>
    <scope>NUCLEOTIDE SEQUENCE [LARGE SCALE GENOMIC DNA]</scope>
    <source>
        <tissue evidence="2">Leaves</tissue>
    </source>
</reference>
<accession>A0ABU6UQ69</accession>